<keyword evidence="3" id="KW-1185">Reference proteome</keyword>
<comment type="caution">
    <text evidence="2">The sequence shown here is derived from an EMBL/GenBank/DDBJ whole genome shotgun (WGS) entry which is preliminary data.</text>
</comment>
<dbReference type="EMBL" id="JARQZJ010000067">
    <property type="protein sequence ID" value="KAK9881099.1"/>
    <property type="molecule type" value="Genomic_DNA"/>
</dbReference>
<evidence type="ECO:0000256" key="1">
    <source>
        <dbReference type="SAM" id="MobiDB-lite"/>
    </source>
</evidence>
<sequence>MWCSQGQYTNNNHITPGNLRKKEKTDGNRTTTGVSNDSKHRIRVTLTDIRYNPFRGCLAKKRLYCFLTNYGYIRGLSFNYGTKQEALVDYQYRSAAELAINMESKYQNKFMKLEWENEPPPPSDDPADGPNFSMYMPFYECVHYYVERVET</sequence>
<evidence type="ECO:0000313" key="2">
    <source>
        <dbReference type="EMBL" id="KAK9881099.1"/>
    </source>
</evidence>
<dbReference type="AlphaFoldDB" id="A0AAW1UNS7"/>
<proteinExistence type="predicted"/>
<feature type="region of interest" description="Disordered" evidence="1">
    <location>
        <begin position="1"/>
        <end position="36"/>
    </location>
</feature>
<reference evidence="2 3" key="1">
    <citation type="submission" date="2023-03" db="EMBL/GenBank/DDBJ databases">
        <title>Genome insight into feeding habits of ladybird beetles.</title>
        <authorList>
            <person name="Li H.-S."/>
            <person name="Huang Y.-H."/>
            <person name="Pang H."/>
        </authorList>
    </citation>
    <scope>NUCLEOTIDE SEQUENCE [LARGE SCALE GENOMIC DNA]</scope>
    <source>
        <strain evidence="2">SYSU_2023b</strain>
        <tissue evidence="2">Whole body</tissue>
    </source>
</reference>
<evidence type="ECO:0000313" key="3">
    <source>
        <dbReference type="Proteomes" id="UP001431783"/>
    </source>
</evidence>
<dbReference type="Proteomes" id="UP001431783">
    <property type="component" value="Unassembled WGS sequence"/>
</dbReference>
<feature type="compositionally biased region" description="Polar residues" evidence="1">
    <location>
        <begin position="1"/>
        <end position="15"/>
    </location>
</feature>
<gene>
    <name evidence="2" type="ORF">WA026_014442</name>
</gene>
<dbReference type="InterPro" id="IPR012677">
    <property type="entry name" value="Nucleotide-bd_a/b_plait_sf"/>
</dbReference>
<organism evidence="2 3">
    <name type="scientific">Henosepilachna vigintioctopunctata</name>
    <dbReference type="NCBI Taxonomy" id="420089"/>
    <lineage>
        <taxon>Eukaryota</taxon>
        <taxon>Metazoa</taxon>
        <taxon>Ecdysozoa</taxon>
        <taxon>Arthropoda</taxon>
        <taxon>Hexapoda</taxon>
        <taxon>Insecta</taxon>
        <taxon>Pterygota</taxon>
        <taxon>Neoptera</taxon>
        <taxon>Endopterygota</taxon>
        <taxon>Coleoptera</taxon>
        <taxon>Polyphaga</taxon>
        <taxon>Cucujiformia</taxon>
        <taxon>Coccinelloidea</taxon>
        <taxon>Coccinellidae</taxon>
        <taxon>Epilachninae</taxon>
        <taxon>Epilachnini</taxon>
        <taxon>Henosepilachna</taxon>
    </lineage>
</organism>
<dbReference type="Gene3D" id="3.30.70.330">
    <property type="match status" value="1"/>
</dbReference>
<name>A0AAW1UNS7_9CUCU</name>
<accession>A0AAW1UNS7</accession>
<protein>
    <submittedName>
        <fullName evidence="2">Uncharacterized protein</fullName>
    </submittedName>
</protein>